<evidence type="ECO:0000313" key="2">
    <source>
        <dbReference type="EMBL" id="CAG8705160.1"/>
    </source>
</evidence>
<sequence length="123" mass="14308">MLTVRTEHDRKMFYQLHNDEYRLNADGYNLDDYKRITIEASPVYEIDNSKGHYKRQKIEDKDEENQNDEDSDSWAPSSPTPLQSPQLSKKSLMVQTSYLRPHLILKSGVNVKNLLGGVPHNNF</sequence>
<evidence type="ECO:0000256" key="1">
    <source>
        <dbReference type="SAM" id="MobiDB-lite"/>
    </source>
</evidence>
<feature type="region of interest" description="Disordered" evidence="1">
    <location>
        <begin position="49"/>
        <end position="89"/>
    </location>
</feature>
<keyword evidence="3" id="KW-1185">Reference proteome</keyword>
<gene>
    <name evidence="2" type="ORF">FCALED_LOCUS13666</name>
</gene>
<organism evidence="2 3">
    <name type="scientific">Funneliformis caledonium</name>
    <dbReference type="NCBI Taxonomy" id="1117310"/>
    <lineage>
        <taxon>Eukaryota</taxon>
        <taxon>Fungi</taxon>
        <taxon>Fungi incertae sedis</taxon>
        <taxon>Mucoromycota</taxon>
        <taxon>Glomeromycotina</taxon>
        <taxon>Glomeromycetes</taxon>
        <taxon>Glomerales</taxon>
        <taxon>Glomeraceae</taxon>
        <taxon>Funneliformis</taxon>
    </lineage>
</organism>
<comment type="caution">
    <text evidence="2">The sequence shown here is derived from an EMBL/GenBank/DDBJ whole genome shotgun (WGS) entry which is preliminary data.</text>
</comment>
<reference evidence="2" key="1">
    <citation type="submission" date="2021-06" db="EMBL/GenBank/DDBJ databases">
        <authorList>
            <person name="Kallberg Y."/>
            <person name="Tangrot J."/>
            <person name="Rosling A."/>
        </authorList>
    </citation>
    <scope>NUCLEOTIDE SEQUENCE</scope>
    <source>
        <strain evidence="2">UK204</strain>
    </source>
</reference>
<proteinExistence type="predicted"/>
<feature type="compositionally biased region" description="Low complexity" evidence="1">
    <location>
        <begin position="76"/>
        <end position="88"/>
    </location>
</feature>
<dbReference type="AlphaFoldDB" id="A0A9N9N6A7"/>
<protein>
    <submittedName>
        <fullName evidence="2">951_t:CDS:1</fullName>
    </submittedName>
</protein>
<accession>A0A9N9N6A7</accession>
<name>A0A9N9N6A7_9GLOM</name>
<feature type="compositionally biased region" description="Acidic residues" evidence="1">
    <location>
        <begin position="61"/>
        <end position="72"/>
    </location>
</feature>
<dbReference type="Proteomes" id="UP000789570">
    <property type="component" value="Unassembled WGS sequence"/>
</dbReference>
<dbReference type="EMBL" id="CAJVPQ010008273">
    <property type="protein sequence ID" value="CAG8705160.1"/>
    <property type="molecule type" value="Genomic_DNA"/>
</dbReference>
<evidence type="ECO:0000313" key="3">
    <source>
        <dbReference type="Proteomes" id="UP000789570"/>
    </source>
</evidence>